<dbReference type="AlphaFoldDB" id="A0A1B6D571"/>
<dbReference type="Pfam" id="PF05456">
    <property type="entry name" value="eIF_4EBP"/>
    <property type="match status" value="1"/>
</dbReference>
<dbReference type="EMBL" id="GEDC01016449">
    <property type="protein sequence ID" value="JAS20849.1"/>
    <property type="molecule type" value="Transcribed_RNA"/>
</dbReference>
<evidence type="ECO:0008006" key="7">
    <source>
        <dbReference type="Google" id="ProtNLM"/>
    </source>
</evidence>
<evidence type="ECO:0000313" key="5">
    <source>
        <dbReference type="EMBL" id="JAS20849.1"/>
    </source>
</evidence>
<evidence type="ECO:0000256" key="4">
    <source>
        <dbReference type="SAM" id="MobiDB-lite"/>
    </source>
</evidence>
<evidence type="ECO:0000256" key="3">
    <source>
        <dbReference type="ARBA" id="ARBA00023193"/>
    </source>
</evidence>
<accession>A0A1B6D571</accession>
<evidence type="ECO:0000313" key="6">
    <source>
        <dbReference type="EMBL" id="JAS30673.1"/>
    </source>
</evidence>
<dbReference type="GO" id="GO:0008190">
    <property type="term" value="F:eukaryotic initiation factor 4E binding"/>
    <property type="evidence" value="ECO:0007669"/>
    <property type="project" value="InterPro"/>
</dbReference>
<dbReference type="InterPro" id="IPR008606">
    <property type="entry name" value="EIF4EBP"/>
</dbReference>
<keyword evidence="3" id="KW-0652">Protein synthesis inhibitor</keyword>
<name>A0A1B6D571_9HEMI</name>
<dbReference type="PANTHER" id="PTHR12669:SF12">
    <property type="entry name" value="EUKARYOTIC TRANSLATION INITIATION FACTOR 4E-BINDING PROTEIN"/>
    <property type="match status" value="1"/>
</dbReference>
<keyword evidence="2" id="KW-0810">Translation regulation</keyword>
<gene>
    <name evidence="6" type="ORF">g.33515</name>
    <name evidence="5" type="ORF">g.33516</name>
</gene>
<organism evidence="5">
    <name type="scientific">Clastoptera arizonana</name>
    <name type="common">Arizona spittle bug</name>
    <dbReference type="NCBI Taxonomy" id="38151"/>
    <lineage>
        <taxon>Eukaryota</taxon>
        <taxon>Metazoa</taxon>
        <taxon>Ecdysozoa</taxon>
        <taxon>Arthropoda</taxon>
        <taxon>Hexapoda</taxon>
        <taxon>Insecta</taxon>
        <taxon>Pterygota</taxon>
        <taxon>Neoptera</taxon>
        <taxon>Paraneoptera</taxon>
        <taxon>Hemiptera</taxon>
        <taxon>Auchenorrhyncha</taxon>
        <taxon>Cercopoidea</taxon>
        <taxon>Clastopteridae</taxon>
        <taxon>Clastoptera</taxon>
    </lineage>
</organism>
<protein>
    <recommendedName>
        <fullName evidence="7">Eukaryotic translation initiation factor 4E-binding protein 1</fullName>
    </recommendedName>
</protein>
<comment type="similarity">
    <text evidence="1">Belongs to the eIF4E-binding protein family.</text>
</comment>
<dbReference type="EMBL" id="GEDC01006625">
    <property type="protein sequence ID" value="JAS30673.1"/>
    <property type="molecule type" value="Transcribed_RNA"/>
</dbReference>
<evidence type="ECO:0000256" key="1">
    <source>
        <dbReference type="ARBA" id="ARBA00005480"/>
    </source>
</evidence>
<evidence type="ECO:0000256" key="2">
    <source>
        <dbReference type="ARBA" id="ARBA00022845"/>
    </source>
</evidence>
<dbReference type="GO" id="GO:0045947">
    <property type="term" value="P:negative regulation of translational initiation"/>
    <property type="evidence" value="ECO:0007669"/>
    <property type="project" value="InterPro"/>
</dbReference>
<feature type="region of interest" description="Disordered" evidence="4">
    <location>
        <begin position="1"/>
        <end position="47"/>
    </location>
</feature>
<reference evidence="5" key="1">
    <citation type="submission" date="2015-12" db="EMBL/GenBank/DDBJ databases">
        <title>De novo transcriptome assembly of four potential Pierce s Disease insect vectors from Arizona vineyards.</title>
        <authorList>
            <person name="Tassone E.E."/>
        </authorList>
    </citation>
    <scope>NUCLEOTIDE SEQUENCE</scope>
</reference>
<dbReference type="PANTHER" id="PTHR12669">
    <property type="entry name" value="EUKARYOTIC TRANSLATION INITIATION FACTOR 4E-BINDING PROTEIN"/>
    <property type="match status" value="1"/>
</dbReference>
<dbReference type="GO" id="GO:0005737">
    <property type="term" value="C:cytoplasm"/>
    <property type="evidence" value="ECO:0007669"/>
    <property type="project" value="TreeGrafter"/>
</dbReference>
<sequence length="119" mass="13172">MSASPIARQATHSQSIPSRRIVISDPSQLPLDYSTTPGGTLYSTTPGGTRIVYERSTLLNLRNSPISRTPPTNLSSFPDILLKGHDYSDMTKESRKIVPSPTKKDESLEEAHEVFQLEM</sequence>
<feature type="compositionally biased region" description="Polar residues" evidence="4">
    <location>
        <begin position="33"/>
        <end position="47"/>
    </location>
</feature>
<proteinExistence type="inferred from homology"/>
<feature type="region of interest" description="Disordered" evidence="4">
    <location>
        <begin position="91"/>
        <end position="119"/>
    </location>
</feature>